<dbReference type="EMBL" id="FXZK01000010">
    <property type="protein sequence ID" value="SMY09582.1"/>
    <property type="molecule type" value="Genomic_DNA"/>
</dbReference>
<dbReference type="RefSeq" id="WP_093993761.1">
    <property type="nucleotide sequence ID" value="NZ_FXZK01000010.1"/>
</dbReference>
<dbReference type="OrthoDB" id="7816979at2"/>
<keyword evidence="2" id="KW-1185">Reference proteome</keyword>
<dbReference type="Proteomes" id="UP000201613">
    <property type="component" value="Unassembled WGS sequence"/>
</dbReference>
<gene>
    <name evidence="1" type="ORF">LOM8899_03749</name>
</gene>
<evidence type="ECO:0000313" key="1">
    <source>
        <dbReference type="EMBL" id="SMY09582.1"/>
    </source>
</evidence>
<dbReference type="AlphaFoldDB" id="A0A238LIY7"/>
<reference evidence="1 2" key="1">
    <citation type="submission" date="2017-05" db="EMBL/GenBank/DDBJ databases">
        <authorList>
            <person name="Song R."/>
            <person name="Chenine A.L."/>
            <person name="Ruprecht R.M."/>
        </authorList>
    </citation>
    <scope>NUCLEOTIDE SEQUENCE [LARGE SCALE GENOMIC DNA]</scope>
    <source>
        <strain evidence="1 2">CECT 8899</strain>
    </source>
</reference>
<evidence type="ECO:0000313" key="2">
    <source>
        <dbReference type="Proteomes" id="UP000201613"/>
    </source>
</evidence>
<proteinExistence type="predicted"/>
<name>A0A238LIY7_9RHOB</name>
<protein>
    <recommendedName>
        <fullName evidence="3">Sulfotransferase domain protein</fullName>
    </recommendedName>
</protein>
<evidence type="ECO:0008006" key="3">
    <source>
        <dbReference type="Google" id="ProtNLM"/>
    </source>
</evidence>
<accession>A0A238LIY7</accession>
<organism evidence="1 2">
    <name type="scientific">Flavimaricola marinus</name>
    <dbReference type="NCBI Taxonomy" id="1819565"/>
    <lineage>
        <taxon>Bacteria</taxon>
        <taxon>Pseudomonadati</taxon>
        <taxon>Pseudomonadota</taxon>
        <taxon>Alphaproteobacteria</taxon>
        <taxon>Rhodobacterales</taxon>
        <taxon>Paracoccaceae</taxon>
        <taxon>Flavimaricola</taxon>
    </lineage>
</organism>
<sequence>MKIVYHIGANGTDGDKLVRSLVKNSKAMADKGVSIPLPGKYRRLLRETIQNLGGGAPAPDTRDILLDAIMDDGPADRIVMSNSAYICLPVRVFEAGEFYGLLTMKMRALTQLFPEDDLDIHFAVRNPATFVPTLWSQVKNRPFNAFMGGVDPRTLRWSEVIRRIRLAAPTAKLTVWCNEDTPMLWGDILRGMIGLEENVPVAGENDLLATIMSADGLARYESYLASHPPQTSLQKRRVIAAFLDKYALPDEVEEEVDLPGWDAALVHELTELYEEDVEKIAKIDGVNFLDP</sequence>